<dbReference type="Proteomes" id="UP000033121">
    <property type="component" value="Unassembled WGS sequence"/>
</dbReference>
<dbReference type="EMBL" id="BBWV01000001">
    <property type="protein sequence ID" value="GAO41261.1"/>
    <property type="molecule type" value="Genomic_DNA"/>
</dbReference>
<feature type="region of interest" description="Disordered" evidence="1">
    <location>
        <begin position="32"/>
        <end position="63"/>
    </location>
</feature>
<gene>
    <name evidence="2" type="ORF">FPE01S_01_02730</name>
</gene>
<feature type="compositionally biased region" description="Basic and acidic residues" evidence="1">
    <location>
        <begin position="32"/>
        <end position="57"/>
    </location>
</feature>
<name>A0A0E9MV00_9BACT</name>
<evidence type="ECO:0000256" key="1">
    <source>
        <dbReference type="SAM" id="MobiDB-lite"/>
    </source>
</evidence>
<reference evidence="2 3" key="1">
    <citation type="submission" date="2015-04" db="EMBL/GenBank/DDBJ databases">
        <title>Whole genome shotgun sequence of Flavihumibacter petaseus NBRC 106054.</title>
        <authorList>
            <person name="Miyazawa S."/>
            <person name="Hosoyama A."/>
            <person name="Hashimoto M."/>
            <person name="Noguchi M."/>
            <person name="Tsuchikane K."/>
            <person name="Ohji S."/>
            <person name="Yamazoe A."/>
            <person name="Ichikawa N."/>
            <person name="Kimura A."/>
            <person name="Fujita N."/>
        </authorList>
    </citation>
    <scope>NUCLEOTIDE SEQUENCE [LARGE SCALE GENOMIC DNA]</scope>
    <source>
        <strain evidence="2 3">NBRC 106054</strain>
    </source>
</reference>
<dbReference type="Pfam" id="PF12732">
    <property type="entry name" value="YtxH"/>
    <property type="match status" value="1"/>
</dbReference>
<accession>A0A0E9MV00</accession>
<evidence type="ECO:0000313" key="2">
    <source>
        <dbReference type="EMBL" id="GAO41261.1"/>
    </source>
</evidence>
<sequence length="82" mass="8764">MTNTNKILAALAAGVALGSVLGILFAPDKGEHTRKKIADNSKRLSDSLRDKMNEGKHKLAGLRDNLRGKAESIKDSVGEYAS</sequence>
<dbReference type="OrthoDB" id="680034at2"/>
<dbReference type="AlphaFoldDB" id="A0A0E9MV00"/>
<dbReference type="InterPro" id="IPR024623">
    <property type="entry name" value="YtxH"/>
</dbReference>
<comment type="caution">
    <text evidence="2">The sequence shown here is derived from an EMBL/GenBank/DDBJ whole genome shotgun (WGS) entry which is preliminary data.</text>
</comment>
<evidence type="ECO:0000313" key="3">
    <source>
        <dbReference type="Proteomes" id="UP000033121"/>
    </source>
</evidence>
<evidence type="ECO:0008006" key="4">
    <source>
        <dbReference type="Google" id="ProtNLM"/>
    </source>
</evidence>
<protein>
    <recommendedName>
        <fullName evidence="4">Gas vesicle protein</fullName>
    </recommendedName>
</protein>
<organism evidence="2 3">
    <name type="scientific">Flavihumibacter petaseus NBRC 106054</name>
    <dbReference type="NCBI Taxonomy" id="1220578"/>
    <lineage>
        <taxon>Bacteria</taxon>
        <taxon>Pseudomonadati</taxon>
        <taxon>Bacteroidota</taxon>
        <taxon>Chitinophagia</taxon>
        <taxon>Chitinophagales</taxon>
        <taxon>Chitinophagaceae</taxon>
        <taxon>Flavihumibacter</taxon>
    </lineage>
</organism>
<proteinExistence type="predicted"/>
<dbReference type="STRING" id="1220578.FPE01S_01_02730"/>
<keyword evidence="3" id="KW-1185">Reference proteome</keyword>
<dbReference type="RefSeq" id="WP_046367157.1">
    <property type="nucleotide sequence ID" value="NZ_BBWV01000001.1"/>
</dbReference>